<accession>A0A1U7H1E4</accession>
<dbReference type="Proteomes" id="UP000186391">
    <property type="component" value="Unassembled WGS sequence"/>
</dbReference>
<sequence>MSIAALAKAIVTAFRQEFSSTNPLPVSGGSGGGGGDASSVNQLTEISRLEAIRDRLPSNGTASEATLDFIKNNLPSATNPSLIRSILRKWREEFNGTSLSSDWTINQTGAGQSITVSASELTIAAGTSANAETIITSTLSFKIPFRVLFTFTLSQRISNQEFYLEIVDSSGNHRASVLLDATSSNTVKLNCANESNSTGSISNTGFSTSSYGIAELEVNSDEVNLYSRSANSSNGRGSASVVITRQIPDPSLDYFVRIRAKNLGTAPASNTNLKLDAIVIQDIEEITAEITAGRGGGGGQNQSVPVAINNVPSVNISGTPTVSINRNNSTSQITSTPLTANANYTSSAQFLSEYSVIRGWVHTDQPGTLVLEQSHTTTDTSFKQIESSISCVAGITTFEQKVYGAYARVNYTNGSNAQGSFSIVFSRCTSF</sequence>
<evidence type="ECO:0000313" key="1">
    <source>
        <dbReference type="EMBL" id="OKH14822.1"/>
    </source>
</evidence>
<dbReference type="EMBL" id="MRCA01000003">
    <property type="protein sequence ID" value="OKH14822.1"/>
    <property type="molecule type" value="Genomic_DNA"/>
</dbReference>
<comment type="caution">
    <text evidence="1">The sequence shown here is derived from an EMBL/GenBank/DDBJ whole genome shotgun (WGS) entry which is preliminary data.</text>
</comment>
<dbReference type="AlphaFoldDB" id="A0A1U7H1E4"/>
<keyword evidence="2" id="KW-1185">Reference proteome</keyword>
<reference evidence="1 2" key="1">
    <citation type="submission" date="2016-11" db="EMBL/GenBank/DDBJ databases">
        <title>Draft Genome Sequences of Nine Cyanobacterial Strains from Diverse Habitats.</title>
        <authorList>
            <person name="Zhu T."/>
            <person name="Hou S."/>
            <person name="Lu X."/>
            <person name="Hess W.R."/>
        </authorList>
    </citation>
    <scope>NUCLEOTIDE SEQUENCE [LARGE SCALE GENOMIC DNA]</scope>
    <source>
        <strain evidence="1 2">NIES-592</strain>
    </source>
</reference>
<proteinExistence type="predicted"/>
<organism evidence="1 2">
    <name type="scientific">Fischerella major NIES-592</name>
    <dbReference type="NCBI Taxonomy" id="210994"/>
    <lineage>
        <taxon>Bacteria</taxon>
        <taxon>Bacillati</taxon>
        <taxon>Cyanobacteriota</taxon>
        <taxon>Cyanophyceae</taxon>
        <taxon>Nostocales</taxon>
        <taxon>Hapalosiphonaceae</taxon>
        <taxon>Fischerella</taxon>
    </lineage>
</organism>
<name>A0A1U7H1E4_9CYAN</name>
<dbReference type="RefSeq" id="WP_073555419.1">
    <property type="nucleotide sequence ID" value="NZ_MRCA01000003.1"/>
</dbReference>
<dbReference type="OrthoDB" id="513791at2"/>
<gene>
    <name evidence="1" type="ORF">NIES592_08065</name>
</gene>
<evidence type="ECO:0000313" key="2">
    <source>
        <dbReference type="Proteomes" id="UP000186391"/>
    </source>
</evidence>
<protein>
    <submittedName>
        <fullName evidence="1">Uncharacterized protein</fullName>
    </submittedName>
</protein>